<name>A0ACB7THU8_HYAAI</name>
<gene>
    <name evidence="1" type="ORF">HPB50_014394</name>
</gene>
<accession>A0ACB7THU8</accession>
<evidence type="ECO:0000313" key="2">
    <source>
        <dbReference type="Proteomes" id="UP000821845"/>
    </source>
</evidence>
<sequence length="206" mass="22352">MFCDLYCKCHWLIQVNKGQELRKRCGGSSPTGAIRSHREAEKLEASVRPSSRLQTSHYTALAPAGRRHTEAAAVWRRNSGKTLASRTGYMPRSGVAATFSKVPGTARRAPGIVAAVGVNVVIGTARRKRLRCAPSRGRTTLRRVLSPRWDLLRALADFAQPAGSVKRHRRALITGHRPGRICRAVAGLASPIVATDAQQPSQCGRG</sequence>
<evidence type="ECO:0000313" key="1">
    <source>
        <dbReference type="EMBL" id="KAH6946648.1"/>
    </source>
</evidence>
<reference evidence="1" key="1">
    <citation type="submission" date="2020-05" db="EMBL/GenBank/DDBJ databases">
        <title>Large-scale comparative analyses of tick genomes elucidate their genetic diversity and vector capacities.</title>
        <authorList>
            <person name="Jia N."/>
            <person name="Wang J."/>
            <person name="Shi W."/>
            <person name="Du L."/>
            <person name="Sun Y."/>
            <person name="Zhan W."/>
            <person name="Jiang J."/>
            <person name="Wang Q."/>
            <person name="Zhang B."/>
            <person name="Ji P."/>
            <person name="Sakyi L.B."/>
            <person name="Cui X."/>
            <person name="Yuan T."/>
            <person name="Jiang B."/>
            <person name="Yang W."/>
            <person name="Lam T.T.-Y."/>
            <person name="Chang Q."/>
            <person name="Ding S."/>
            <person name="Wang X."/>
            <person name="Zhu J."/>
            <person name="Ruan X."/>
            <person name="Zhao L."/>
            <person name="Wei J."/>
            <person name="Que T."/>
            <person name="Du C."/>
            <person name="Cheng J."/>
            <person name="Dai P."/>
            <person name="Han X."/>
            <person name="Huang E."/>
            <person name="Gao Y."/>
            <person name="Liu J."/>
            <person name="Shao H."/>
            <person name="Ye R."/>
            <person name="Li L."/>
            <person name="Wei W."/>
            <person name="Wang X."/>
            <person name="Wang C."/>
            <person name="Yang T."/>
            <person name="Huo Q."/>
            <person name="Li W."/>
            <person name="Guo W."/>
            <person name="Chen H."/>
            <person name="Zhou L."/>
            <person name="Ni X."/>
            <person name="Tian J."/>
            <person name="Zhou Y."/>
            <person name="Sheng Y."/>
            <person name="Liu T."/>
            <person name="Pan Y."/>
            <person name="Xia L."/>
            <person name="Li J."/>
            <person name="Zhao F."/>
            <person name="Cao W."/>
        </authorList>
    </citation>
    <scope>NUCLEOTIDE SEQUENCE</scope>
    <source>
        <strain evidence="1">Hyas-2018</strain>
    </source>
</reference>
<dbReference type="Proteomes" id="UP000821845">
    <property type="component" value="Chromosome 1"/>
</dbReference>
<keyword evidence="2" id="KW-1185">Reference proteome</keyword>
<protein>
    <submittedName>
        <fullName evidence="1">Uncharacterized protein</fullName>
    </submittedName>
</protein>
<comment type="caution">
    <text evidence="1">The sequence shown here is derived from an EMBL/GenBank/DDBJ whole genome shotgun (WGS) entry which is preliminary data.</text>
</comment>
<dbReference type="EMBL" id="CM023481">
    <property type="protein sequence ID" value="KAH6946648.1"/>
    <property type="molecule type" value="Genomic_DNA"/>
</dbReference>
<proteinExistence type="predicted"/>
<organism evidence="1 2">
    <name type="scientific">Hyalomma asiaticum</name>
    <name type="common">Tick</name>
    <dbReference type="NCBI Taxonomy" id="266040"/>
    <lineage>
        <taxon>Eukaryota</taxon>
        <taxon>Metazoa</taxon>
        <taxon>Ecdysozoa</taxon>
        <taxon>Arthropoda</taxon>
        <taxon>Chelicerata</taxon>
        <taxon>Arachnida</taxon>
        <taxon>Acari</taxon>
        <taxon>Parasitiformes</taxon>
        <taxon>Ixodida</taxon>
        <taxon>Ixodoidea</taxon>
        <taxon>Ixodidae</taxon>
        <taxon>Hyalomminae</taxon>
        <taxon>Hyalomma</taxon>
    </lineage>
</organism>